<dbReference type="GO" id="GO:0016407">
    <property type="term" value="F:acetyltransferase activity"/>
    <property type="evidence" value="ECO:0007669"/>
    <property type="project" value="InterPro"/>
</dbReference>
<dbReference type="InterPro" id="IPR053710">
    <property type="entry name" value="Arylamine_NAT_domain_sf"/>
</dbReference>
<proteinExistence type="inferred from homology"/>
<dbReference type="Pfam" id="PF00797">
    <property type="entry name" value="Acetyltransf_2"/>
    <property type="match status" value="1"/>
</dbReference>
<dbReference type="InterPro" id="IPR001447">
    <property type="entry name" value="Arylamine_N-AcTrfase"/>
</dbReference>
<evidence type="ECO:0000313" key="3">
    <source>
        <dbReference type="Proteomes" id="UP000054466"/>
    </source>
</evidence>
<dbReference type="Proteomes" id="UP000054466">
    <property type="component" value="Unassembled WGS sequence"/>
</dbReference>
<organism evidence="2 3">
    <name type="scientific">Cladophialophora immunda</name>
    <dbReference type="NCBI Taxonomy" id="569365"/>
    <lineage>
        <taxon>Eukaryota</taxon>
        <taxon>Fungi</taxon>
        <taxon>Dikarya</taxon>
        <taxon>Ascomycota</taxon>
        <taxon>Pezizomycotina</taxon>
        <taxon>Eurotiomycetes</taxon>
        <taxon>Chaetothyriomycetidae</taxon>
        <taxon>Chaetothyriales</taxon>
        <taxon>Herpotrichiellaceae</taxon>
        <taxon>Cladophialophora</taxon>
    </lineage>
</organism>
<comment type="similarity">
    <text evidence="1">Belongs to the arylamine N-acetyltransferase family.</text>
</comment>
<dbReference type="VEuPathDB" id="FungiDB:PV07_12084"/>
<dbReference type="STRING" id="569365.A0A0D2BXU3"/>
<dbReference type="PANTHER" id="PTHR11786:SF0">
    <property type="entry name" value="ARYLAMINE N-ACETYLTRANSFERASE 4-RELATED"/>
    <property type="match status" value="1"/>
</dbReference>
<dbReference type="EMBL" id="KN847046">
    <property type="protein sequence ID" value="KIW23923.1"/>
    <property type="molecule type" value="Genomic_DNA"/>
</dbReference>
<gene>
    <name evidence="2" type="ORF">PV07_12084</name>
</gene>
<dbReference type="PANTHER" id="PTHR11786">
    <property type="entry name" value="N-HYDROXYARYLAMINE O-ACETYLTRANSFERASE"/>
    <property type="match status" value="1"/>
</dbReference>
<evidence type="ECO:0000256" key="1">
    <source>
        <dbReference type="ARBA" id="ARBA00006547"/>
    </source>
</evidence>
<name>A0A0D2BXU3_9EURO</name>
<dbReference type="OrthoDB" id="10260017at2759"/>
<evidence type="ECO:0000313" key="2">
    <source>
        <dbReference type="EMBL" id="KIW23923.1"/>
    </source>
</evidence>
<protein>
    <submittedName>
        <fullName evidence="2">Uncharacterized protein</fullName>
    </submittedName>
</protein>
<dbReference type="InterPro" id="IPR038765">
    <property type="entry name" value="Papain-like_cys_pep_sf"/>
</dbReference>
<accession>A0A0D2BXU3</accession>
<dbReference type="AlphaFoldDB" id="A0A0D2BXU3"/>
<dbReference type="Gene3D" id="3.30.2140.20">
    <property type="match status" value="1"/>
</dbReference>
<sequence>MGEDATTGLETASLSSSRPTYTREQLATYVSKWIAPSKDYTLATLESEIKEDPLAALSTLQLRQMAFNPWGNIALHYSWHRALSLDHEALYHKLVERGLGGYCMENNAFFSTILRSLGFRLYVTGARVSLALSGDSVDPDGFAGWQHEVIIVIIENQKYLVDVGFGSTSPVHPIPLDHAKPKPYNSVPGAEVRLVHRPIASNTDQSQKLWVLETRNKTHQEWQSGYCFADLEWLPMDFEIINYRTSQDPASWFTHRLVLVRILVDEETRTKATGTVILSGTVFERRLGEGLKEVVLDAKSEKERVQGLKAWFGIELNPDEQRGIAGTAAEIKKPFSV</sequence>
<dbReference type="RefSeq" id="XP_016244139.1">
    <property type="nucleotide sequence ID" value="XM_016399577.1"/>
</dbReference>
<dbReference type="SUPFAM" id="SSF54001">
    <property type="entry name" value="Cysteine proteinases"/>
    <property type="match status" value="1"/>
</dbReference>
<dbReference type="HOGENOM" id="CLU_049918_2_0_1"/>
<dbReference type="GeneID" id="27351278"/>
<reference evidence="2 3" key="1">
    <citation type="submission" date="2015-01" db="EMBL/GenBank/DDBJ databases">
        <title>The Genome Sequence of Cladophialophora immunda CBS83496.</title>
        <authorList>
            <consortium name="The Broad Institute Genomics Platform"/>
            <person name="Cuomo C."/>
            <person name="de Hoog S."/>
            <person name="Gorbushina A."/>
            <person name="Stielow B."/>
            <person name="Teixiera M."/>
            <person name="Abouelleil A."/>
            <person name="Chapman S.B."/>
            <person name="Priest M."/>
            <person name="Young S.K."/>
            <person name="Wortman J."/>
            <person name="Nusbaum C."/>
            <person name="Birren B."/>
        </authorList>
    </citation>
    <scope>NUCLEOTIDE SEQUENCE [LARGE SCALE GENOMIC DNA]</scope>
    <source>
        <strain evidence="2 3">CBS 83496</strain>
    </source>
</reference>
<keyword evidence="3" id="KW-1185">Reference proteome</keyword>